<dbReference type="EMBL" id="JAACQH010000052">
    <property type="protein sequence ID" value="NCS91372.1"/>
    <property type="molecule type" value="Genomic_DNA"/>
</dbReference>
<protein>
    <submittedName>
        <fullName evidence="2">Uncharacterized protein</fullName>
    </submittedName>
</protein>
<organism evidence="2 3">
    <name type="scientific">Candidatus Altarchaeum hamiconexum</name>
    <dbReference type="NCBI Taxonomy" id="1803513"/>
    <lineage>
        <taxon>Archaea</taxon>
        <taxon>Candidatus Altarchaeota</taxon>
        <taxon>Candidatus Altiarchaeia</taxon>
        <taxon>Candidatus Altarchaeales</taxon>
        <taxon>Candidatus Altarchaeaceae</taxon>
        <taxon>Candidatus Altarchaeum</taxon>
    </lineage>
</organism>
<gene>
    <name evidence="2" type="ORF">GW779_02985</name>
    <name evidence="1" type="ORF">GW910_03365</name>
</gene>
<accession>A0A8J7YUH8</accession>
<evidence type="ECO:0000313" key="3">
    <source>
        <dbReference type="Proteomes" id="UP000738826"/>
    </source>
</evidence>
<sequence>MKRTVDLRQEGAGLIINYEVVDMEKIGNRECYKVEQKITTEAIYEQMNKDIAQIPEAQTLKSTIWVNKSERITAKSQSKVEDNVMEGVLIE</sequence>
<evidence type="ECO:0000313" key="1">
    <source>
        <dbReference type="EMBL" id="NCN65099.1"/>
    </source>
</evidence>
<dbReference type="EMBL" id="JAACVF010000084">
    <property type="protein sequence ID" value="NCN65099.1"/>
    <property type="molecule type" value="Genomic_DNA"/>
</dbReference>
<name>A0A8J7YUH8_9ARCH</name>
<dbReference type="AlphaFoldDB" id="A0A8J7YUH8"/>
<proteinExistence type="predicted"/>
<dbReference type="Proteomes" id="UP000738826">
    <property type="component" value="Unassembled WGS sequence"/>
</dbReference>
<dbReference type="Proteomes" id="UP000768163">
    <property type="component" value="Unassembled WGS sequence"/>
</dbReference>
<evidence type="ECO:0000313" key="2">
    <source>
        <dbReference type="EMBL" id="NCS91372.1"/>
    </source>
</evidence>
<comment type="caution">
    <text evidence="2">The sequence shown here is derived from an EMBL/GenBank/DDBJ whole genome shotgun (WGS) entry which is preliminary data.</text>
</comment>
<reference evidence="2" key="1">
    <citation type="submission" date="2019-11" db="EMBL/GenBank/DDBJ databases">
        <title>Lipid analysis of CO2-rich subsurface aquifers suggests an autotrophy-based deep biosphere with lysolipids enriched in CPR bacteria.</title>
        <authorList>
            <person name="Probst A.J."/>
            <person name="Elling F.J."/>
            <person name="Castelle C.J."/>
            <person name="Zhu Q."/>
            <person name="Elvert M."/>
            <person name="Birarda G."/>
            <person name="Holman H.-Y."/>
            <person name="Lane K.R."/>
            <person name="Ladd B."/>
            <person name="Ryan M.C."/>
            <person name="Woyke T."/>
            <person name="Hinrichs K.-U."/>
            <person name="Banfield J.F."/>
        </authorList>
    </citation>
    <scope>NUCLEOTIDE SEQUENCE</scope>
    <source>
        <strain evidence="1">CG_2015-01_33_1645</strain>
        <strain evidence="2">CG_2015-04_33_537</strain>
    </source>
</reference>